<dbReference type="AlphaFoldDB" id="A0A433QPY9"/>
<evidence type="ECO:0000313" key="2">
    <source>
        <dbReference type="Proteomes" id="UP000274822"/>
    </source>
</evidence>
<sequence>MTIRVRVSPDAPLHGAADERSVYMVVERNVIFLLVECDQDERVVIEGRLLQARLEEALEPLGGCVSIRVMT</sequence>
<organism evidence="1 2">
    <name type="scientific">Jimgerdemannia flammicorona</name>
    <dbReference type="NCBI Taxonomy" id="994334"/>
    <lineage>
        <taxon>Eukaryota</taxon>
        <taxon>Fungi</taxon>
        <taxon>Fungi incertae sedis</taxon>
        <taxon>Mucoromycota</taxon>
        <taxon>Mucoromycotina</taxon>
        <taxon>Endogonomycetes</taxon>
        <taxon>Endogonales</taxon>
        <taxon>Endogonaceae</taxon>
        <taxon>Jimgerdemannia</taxon>
    </lineage>
</organism>
<dbReference type="EMBL" id="RBNJ01002560">
    <property type="protein sequence ID" value="RUS31829.1"/>
    <property type="molecule type" value="Genomic_DNA"/>
</dbReference>
<protein>
    <submittedName>
        <fullName evidence="1">Uncharacterized protein</fullName>
    </submittedName>
</protein>
<name>A0A433QPY9_9FUNG</name>
<accession>A0A433QPY9</accession>
<evidence type="ECO:0000313" key="1">
    <source>
        <dbReference type="EMBL" id="RUS31829.1"/>
    </source>
</evidence>
<dbReference type="Proteomes" id="UP000274822">
    <property type="component" value="Unassembled WGS sequence"/>
</dbReference>
<comment type="caution">
    <text evidence="1">The sequence shown here is derived from an EMBL/GenBank/DDBJ whole genome shotgun (WGS) entry which is preliminary data.</text>
</comment>
<reference evidence="1 2" key="1">
    <citation type="journal article" date="2018" name="New Phytol.">
        <title>Phylogenomics of Endogonaceae and evolution of mycorrhizas within Mucoromycota.</title>
        <authorList>
            <person name="Chang Y."/>
            <person name="Desiro A."/>
            <person name="Na H."/>
            <person name="Sandor L."/>
            <person name="Lipzen A."/>
            <person name="Clum A."/>
            <person name="Barry K."/>
            <person name="Grigoriev I.V."/>
            <person name="Martin F.M."/>
            <person name="Stajich J.E."/>
            <person name="Smith M.E."/>
            <person name="Bonito G."/>
            <person name="Spatafora J.W."/>
        </authorList>
    </citation>
    <scope>NUCLEOTIDE SEQUENCE [LARGE SCALE GENOMIC DNA]</scope>
    <source>
        <strain evidence="1 2">AD002</strain>
    </source>
</reference>
<proteinExistence type="predicted"/>
<feature type="non-terminal residue" evidence="1">
    <location>
        <position position="1"/>
    </location>
</feature>
<gene>
    <name evidence="1" type="ORF">BC938DRAFT_476958</name>
</gene>
<keyword evidence="2" id="KW-1185">Reference proteome</keyword>